<protein>
    <submittedName>
        <fullName evidence="1">Uncharacterized protein</fullName>
    </submittedName>
</protein>
<dbReference type="InParanoid" id="A0A0D0AHM8"/>
<organism evidence="1 2">
    <name type="scientific">Suillus luteus UH-Slu-Lm8-n1</name>
    <dbReference type="NCBI Taxonomy" id="930992"/>
    <lineage>
        <taxon>Eukaryota</taxon>
        <taxon>Fungi</taxon>
        <taxon>Dikarya</taxon>
        <taxon>Basidiomycota</taxon>
        <taxon>Agaricomycotina</taxon>
        <taxon>Agaricomycetes</taxon>
        <taxon>Agaricomycetidae</taxon>
        <taxon>Boletales</taxon>
        <taxon>Suillineae</taxon>
        <taxon>Suillaceae</taxon>
        <taxon>Suillus</taxon>
    </lineage>
</organism>
<dbReference type="HOGENOM" id="CLU_092536_0_0_1"/>
<dbReference type="OrthoDB" id="2953545at2759"/>
<gene>
    <name evidence="1" type="ORF">CY34DRAFT_31162</name>
</gene>
<keyword evidence="2" id="KW-1185">Reference proteome</keyword>
<dbReference type="AlphaFoldDB" id="A0A0D0AHM8"/>
<accession>A0A0D0AHM8</accession>
<sequence>CPLCDVRVVDMRDHVGHHILRALTNTLEEPPLKQEVGLTSPCGFCGCSGVPECTIRITVPSSGAPTWETGCKYKHLFRYGSVDSGSKNKPCRNLPLKCGLCHPVLPPQPGKSTCKAPVLAVEAVWRYNMAAHILDHHNEYAVPGQREAGVPLPMSVWKVMKLTDLEQSASHIP</sequence>
<reference evidence="2" key="2">
    <citation type="submission" date="2015-01" db="EMBL/GenBank/DDBJ databases">
        <title>Evolutionary Origins and Diversification of the Mycorrhizal Mutualists.</title>
        <authorList>
            <consortium name="DOE Joint Genome Institute"/>
            <consortium name="Mycorrhizal Genomics Consortium"/>
            <person name="Kohler A."/>
            <person name="Kuo A."/>
            <person name="Nagy L.G."/>
            <person name="Floudas D."/>
            <person name="Copeland A."/>
            <person name="Barry K.W."/>
            <person name="Cichocki N."/>
            <person name="Veneault-Fourrey C."/>
            <person name="LaButti K."/>
            <person name="Lindquist E.A."/>
            <person name="Lipzen A."/>
            <person name="Lundell T."/>
            <person name="Morin E."/>
            <person name="Murat C."/>
            <person name="Riley R."/>
            <person name="Ohm R."/>
            <person name="Sun H."/>
            <person name="Tunlid A."/>
            <person name="Henrissat B."/>
            <person name="Grigoriev I.V."/>
            <person name="Hibbett D.S."/>
            <person name="Martin F."/>
        </authorList>
    </citation>
    <scope>NUCLEOTIDE SEQUENCE [LARGE SCALE GENOMIC DNA]</scope>
    <source>
        <strain evidence="2">UH-Slu-Lm8-n1</strain>
    </source>
</reference>
<reference evidence="1 2" key="1">
    <citation type="submission" date="2014-04" db="EMBL/GenBank/DDBJ databases">
        <authorList>
            <consortium name="DOE Joint Genome Institute"/>
            <person name="Kuo A."/>
            <person name="Ruytinx J."/>
            <person name="Rineau F."/>
            <person name="Colpaert J."/>
            <person name="Kohler A."/>
            <person name="Nagy L.G."/>
            <person name="Floudas D."/>
            <person name="Copeland A."/>
            <person name="Barry K.W."/>
            <person name="Cichocki N."/>
            <person name="Veneault-Fourrey C."/>
            <person name="LaButti K."/>
            <person name="Lindquist E.A."/>
            <person name="Lipzen A."/>
            <person name="Lundell T."/>
            <person name="Morin E."/>
            <person name="Murat C."/>
            <person name="Sun H."/>
            <person name="Tunlid A."/>
            <person name="Henrissat B."/>
            <person name="Grigoriev I.V."/>
            <person name="Hibbett D.S."/>
            <person name="Martin F."/>
            <person name="Nordberg H.P."/>
            <person name="Cantor M.N."/>
            <person name="Hua S.X."/>
        </authorList>
    </citation>
    <scope>NUCLEOTIDE SEQUENCE [LARGE SCALE GENOMIC DNA]</scope>
    <source>
        <strain evidence="1 2">UH-Slu-Lm8-n1</strain>
    </source>
</reference>
<feature type="non-terminal residue" evidence="1">
    <location>
        <position position="1"/>
    </location>
</feature>
<evidence type="ECO:0000313" key="2">
    <source>
        <dbReference type="Proteomes" id="UP000054485"/>
    </source>
</evidence>
<feature type="non-terminal residue" evidence="1">
    <location>
        <position position="173"/>
    </location>
</feature>
<evidence type="ECO:0000313" key="1">
    <source>
        <dbReference type="EMBL" id="KIK33802.1"/>
    </source>
</evidence>
<proteinExistence type="predicted"/>
<name>A0A0D0AHM8_9AGAM</name>
<dbReference type="EMBL" id="KN835867">
    <property type="protein sequence ID" value="KIK33802.1"/>
    <property type="molecule type" value="Genomic_DNA"/>
</dbReference>
<dbReference type="Proteomes" id="UP000054485">
    <property type="component" value="Unassembled WGS sequence"/>
</dbReference>